<evidence type="ECO:0000313" key="3">
    <source>
        <dbReference type="Proteomes" id="UP000197138"/>
    </source>
</evidence>
<dbReference type="Proteomes" id="UP000197138">
    <property type="component" value="Unassembled WGS sequence"/>
</dbReference>
<sequence length="125" mass="13269">MAEDGLPVLPEEVTPPTLAHLQSPAEHTPTPVGIPLANSGAPLLQVPPQAVQTSSTSDEHVRIAALKGTVNLITANMAELMALLRNPNHASSSSTPHPGHGPKVDPTPWARLTMLRRALMRPLHQ</sequence>
<comment type="caution">
    <text evidence="2">The sequence shown here is derived from an EMBL/GenBank/DDBJ whole genome shotgun (WGS) entry which is preliminary data.</text>
</comment>
<accession>A0A218VT01</accession>
<organism evidence="2 3">
    <name type="scientific">Punica granatum</name>
    <name type="common">Pomegranate</name>
    <dbReference type="NCBI Taxonomy" id="22663"/>
    <lineage>
        <taxon>Eukaryota</taxon>
        <taxon>Viridiplantae</taxon>
        <taxon>Streptophyta</taxon>
        <taxon>Embryophyta</taxon>
        <taxon>Tracheophyta</taxon>
        <taxon>Spermatophyta</taxon>
        <taxon>Magnoliopsida</taxon>
        <taxon>eudicotyledons</taxon>
        <taxon>Gunneridae</taxon>
        <taxon>Pentapetalae</taxon>
        <taxon>rosids</taxon>
        <taxon>malvids</taxon>
        <taxon>Myrtales</taxon>
        <taxon>Lythraceae</taxon>
        <taxon>Punica</taxon>
    </lineage>
</organism>
<evidence type="ECO:0000256" key="1">
    <source>
        <dbReference type="SAM" id="MobiDB-lite"/>
    </source>
</evidence>
<feature type="region of interest" description="Disordered" evidence="1">
    <location>
        <begin position="86"/>
        <end position="108"/>
    </location>
</feature>
<reference evidence="3" key="1">
    <citation type="journal article" date="2017" name="Plant J.">
        <title>The pomegranate (Punica granatum L.) genome and the genomics of punicalagin biosynthesis.</title>
        <authorList>
            <person name="Qin G."/>
            <person name="Xu C."/>
            <person name="Ming R."/>
            <person name="Tang H."/>
            <person name="Guyot R."/>
            <person name="Kramer E.M."/>
            <person name="Hu Y."/>
            <person name="Yi X."/>
            <person name="Qi Y."/>
            <person name="Xu X."/>
            <person name="Gao Z."/>
            <person name="Pan H."/>
            <person name="Jian J."/>
            <person name="Tian Y."/>
            <person name="Yue Z."/>
            <person name="Xu Y."/>
        </authorList>
    </citation>
    <scope>NUCLEOTIDE SEQUENCE [LARGE SCALE GENOMIC DNA]</scope>
    <source>
        <strain evidence="3">cv. Dabenzi</strain>
    </source>
</reference>
<name>A0A218VT01_PUNGR</name>
<proteinExistence type="predicted"/>
<dbReference type="AlphaFoldDB" id="A0A218VT01"/>
<evidence type="ECO:0000313" key="2">
    <source>
        <dbReference type="EMBL" id="OWM63042.1"/>
    </source>
</evidence>
<dbReference type="EMBL" id="MTKT01006318">
    <property type="protein sequence ID" value="OWM63042.1"/>
    <property type="molecule type" value="Genomic_DNA"/>
</dbReference>
<protein>
    <submittedName>
        <fullName evidence="2">Uncharacterized protein</fullName>
    </submittedName>
</protein>
<feature type="region of interest" description="Disordered" evidence="1">
    <location>
        <begin position="1"/>
        <end position="33"/>
    </location>
</feature>
<gene>
    <name evidence="2" type="ORF">CDL15_Pgr026216</name>
</gene>